<organism evidence="13 14">
    <name type="scientific">Catenulispora subtropica</name>
    <dbReference type="NCBI Taxonomy" id="450798"/>
    <lineage>
        <taxon>Bacteria</taxon>
        <taxon>Bacillati</taxon>
        <taxon>Actinomycetota</taxon>
        <taxon>Actinomycetes</taxon>
        <taxon>Catenulisporales</taxon>
        <taxon>Catenulisporaceae</taxon>
        <taxon>Catenulispora</taxon>
    </lineage>
</organism>
<dbReference type="Pfam" id="PF07730">
    <property type="entry name" value="HisKA_3"/>
    <property type="match status" value="1"/>
</dbReference>
<evidence type="ECO:0000256" key="4">
    <source>
        <dbReference type="ARBA" id="ARBA00022679"/>
    </source>
</evidence>
<evidence type="ECO:0000256" key="6">
    <source>
        <dbReference type="ARBA" id="ARBA00022777"/>
    </source>
</evidence>
<sequence>MKRFLLSPVSARTGGQYLYALVSAPLGFAGFVYVVVTLAVGGALSFTFVGLPLIALAIYLARQYAGFQRGMARKLLDHEIETPPPNQRWAAAHGVLAKLGAALGDLSAWRSQAYLLVRMPLAVGYLFVLGFGVVEGLIMTTYPIWWALADPENRDSKGVLHHSALQLGDGFYFDSWPRALLVTVGGLVWLYAAVWVMKALIWFDTVLMSALLGPTRAERRVEELTTSRAHAVDDSAAALRRIERDLHDGAQAQLVALAMQLGEAKENLDATGEPGRELDLTETRILIDNAHRNAKQAINELRDLARGIHPAALDNGLGDALGTLAARSAMPVTVSVALGERPSGAIETIAYFCAAELLTNAAKHAAPTRAALSVVQESGKLVLTVEDDGRGGARVGYAGGLAGLFDRVRTVDGSLAVDSPVGGPTRVVVTLPMRV</sequence>
<dbReference type="RefSeq" id="WP_344655032.1">
    <property type="nucleotide sequence ID" value="NZ_BAAAQM010000001.1"/>
</dbReference>
<dbReference type="Gene3D" id="3.30.565.10">
    <property type="entry name" value="Histidine kinase-like ATPase, C-terminal domain"/>
    <property type="match status" value="1"/>
</dbReference>
<keyword evidence="9" id="KW-0812">Transmembrane</keyword>
<dbReference type="Gene3D" id="1.20.5.1930">
    <property type="match status" value="1"/>
</dbReference>
<evidence type="ECO:0000256" key="7">
    <source>
        <dbReference type="ARBA" id="ARBA00022840"/>
    </source>
</evidence>
<feature type="transmembrane region" description="Helical" evidence="9">
    <location>
        <begin position="122"/>
        <end position="145"/>
    </location>
</feature>
<keyword evidence="5" id="KW-0547">Nucleotide-binding</keyword>
<evidence type="ECO:0000313" key="13">
    <source>
        <dbReference type="EMBL" id="GAA1951245.1"/>
    </source>
</evidence>
<dbReference type="Pfam" id="PF13796">
    <property type="entry name" value="Sensor"/>
    <property type="match status" value="1"/>
</dbReference>
<evidence type="ECO:0000256" key="1">
    <source>
        <dbReference type="ARBA" id="ARBA00000085"/>
    </source>
</evidence>
<keyword evidence="9" id="KW-1133">Transmembrane helix</keyword>
<feature type="transmembrane region" description="Helical" evidence="9">
    <location>
        <begin position="16"/>
        <end position="36"/>
    </location>
</feature>
<feature type="transmembrane region" description="Helical" evidence="9">
    <location>
        <begin position="179"/>
        <end position="203"/>
    </location>
</feature>
<dbReference type="Proteomes" id="UP001499854">
    <property type="component" value="Unassembled WGS sequence"/>
</dbReference>
<comment type="caution">
    <text evidence="13">The sequence shown here is derived from an EMBL/GenBank/DDBJ whole genome shotgun (WGS) entry which is preliminary data.</text>
</comment>
<dbReference type="InterPro" id="IPR050482">
    <property type="entry name" value="Sensor_HK_TwoCompSys"/>
</dbReference>
<evidence type="ECO:0000313" key="14">
    <source>
        <dbReference type="Proteomes" id="UP001499854"/>
    </source>
</evidence>
<dbReference type="InterPro" id="IPR003594">
    <property type="entry name" value="HATPase_dom"/>
</dbReference>
<keyword evidence="6" id="KW-0418">Kinase</keyword>
<accession>A0ABP5BRW9</accession>
<dbReference type="SUPFAM" id="SSF55874">
    <property type="entry name" value="ATPase domain of HSP90 chaperone/DNA topoisomerase II/histidine kinase"/>
    <property type="match status" value="1"/>
</dbReference>
<dbReference type="EMBL" id="BAAAQM010000001">
    <property type="protein sequence ID" value="GAA1951245.1"/>
    <property type="molecule type" value="Genomic_DNA"/>
</dbReference>
<dbReference type="Pfam" id="PF02518">
    <property type="entry name" value="HATPase_c"/>
    <property type="match status" value="1"/>
</dbReference>
<feature type="transmembrane region" description="Helical" evidence="9">
    <location>
        <begin position="42"/>
        <end position="61"/>
    </location>
</feature>
<dbReference type="InterPro" id="IPR025828">
    <property type="entry name" value="Put_sensor_dom"/>
</dbReference>
<feature type="domain" description="Putative sensor" evidence="12">
    <location>
        <begin position="19"/>
        <end position="212"/>
    </location>
</feature>
<keyword evidence="14" id="KW-1185">Reference proteome</keyword>
<dbReference type="PANTHER" id="PTHR24421">
    <property type="entry name" value="NITRATE/NITRITE SENSOR PROTEIN NARX-RELATED"/>
    <property type="match status" value="1"/>
</dbReference>
<proteinExistence type="predicted"/>
<dbReference type="InterPro" id="IPR011712">
    <property type="entry name" value="Sig_transdc_His_kin_sub3_dim/P"/>
</dbReference>
<feature type="domain" description="Histidine kinase/HSP90-like ATPase" evidence="10">
    <location>
        <begin position="353"/>
        <end position="434"/>
    </location>
</feature>
<evidence type="ECO:0000256" key="5">
    <source>
        <dbReference type="ARBA" id="ARBA00022741"/>
    </source>
</evidence>
<evidence type="ECO:0000259" key="10">
    <source>
        <dbReference type="Pfam" id="PF02518"/>
    </source>
</evidence>
<evidence type="ECO:0000256" key="3">
    <source>
        <dbReference type="ARBA" id="ARBA00022553"/>
    </source>
</evidence>
<protein>
    <recommendedName>
        <fullName evidence="2">histidine kinase</fullName>
        <ecNumber evidence="2">2.7.13.3</ecNumber>
    </recommendedName>
</protein>
<evidence type="ECO:0000259" key="11">
    <source>
        <dbReference type="Pfam" id="PF07730"/>
    </source>
</evidence>
<feature type="domain" description="Signal transduction histidine kinase subgroup 3 dimerisation and phosphoacceptor" evidence="11">
    <location>
        <begin position="240"/>
        <end position="313"/>
    </location>
</feature>
<dbReference type="InterPro" id="IPR036890">
    <property type="entry name" value="HATPase_C_sf"/>
</dbReference>
<gene>
    <name evidence="13" type="ORF">GCM10009838_02970</name>
</gene>
<name>A0ABP5BRW9_9ACTN</name>
<keyword evidence="8" id="KW-0902">Two-component regulatory system</keyword>
<evidence type="ECO:0000256" key="8">
    <source>
        <dbReference type="ARBA" id="ARBA00023012"/>
    </source>
</evidence>
<evidence type="ECO:0000256" key="2">
    <source>
        <dbReference type="ARBA" id="ARBA00012438"/>
    </source>
</evidence>
<dbReference type="PANTHER" id="PTHR24421:SF10">
    <property type="entry name" value="NITRATE_NITRITE SENSOR PROTEIN NARQ"/>
    <property type="match status" value="1"/>
</dbReference>
<keyword evidence="7" id="KW-0067">ATP-binding</keyword>
<dbReference type="CDD" id="cd16917">
    <property type="entry name" value="HATPase_UhpB-NarQ-NarX-like"/>
    <property type="match status" value="1"/>
</dbReference>
<keyword evidence="3" id="KW-0597">Phosphoprotein</keyword>
<keyword evidence="4" id="KW-0808">Transferase</keyword>
<dbReference type="EC" id="2.7.13.3" evidence="2"/>
<keyword evidence="9" id="KW-0472">Membrane</keyword>
<comment type="catalytic activity">
    <reaction evidence="1">
        <text>ATP + protein L-histidine = ADP + protein N-phospho-L-histidine.</text>
        <dbReference type="EC" id="2.7.13.3"/>
    </reaction>
</comment>
<evidence type="ECO:0000259" key="12">
    <source>
        <dbReference type="Pfam" id="PF13796"/>
    </source>
</evidence>
<evidence type="ECO:0000256" key="9">
    <source>
        <dbReference type="SAM" id="Phobius"/>
    </source>
</evidence>
<reference evidence="14" key="1">
    <citation type="journal article" date="2019" name="Int. J. Syst. Evol. Microbiol.">
        <title>The Global Catalogue of Microorganisms (GCM) 10K type strain sequencing project: providing services to taxonomists for standard genome sequencing and annotation.</title>
        <authorList>
            <consortium name="The Broad Institute Genomics Platform"/>
            <consortium name="The Broad Institute Genome Sequencing Center for Infectious Disease"/>
            <person name="Wu L."/>
            <person name="Ma J."/>
        </authorList>
    </citation>
    <scope>NUCLEOTIDE SEQUENCE [LARGE SCALE GENOMIC DNA]</scope>
    <source>
        <strain evidence="14">JCM 16013</strain>
    </source>
</reference>